<comment type="caution">
    <text evidence="1">The sequence shown here is derived from an EMBL/GenBank/DDBJ whole genome shotgun (WGS) entry which is preliminary data.</text>
</comment>
<reference evidence="1 2" key="1">
    <citation type="submission" date="2019-03" db="EMBL/GenBank/DDBJ databases">
        <title>Burkholderia cepacia outbreak.</title>
        <authorList>
            <person name="Farzana R."/>
            <person name="Walsh T.R."/>
        </authorList>
    </citation>
    <scope>NUCLEOTIDE SEQUENCE [LARGE SCALE GENOMIC DNA]</scope>
    <source>
        <strain evidence="2">d13</strain>
    </source>
</reference>
<accession>A0AAX2RK97</accession>
<evidence type="ECO:0000313" key="1">
    <source>
        <dbReference type="EMBL" id="TEU41615.1"/>
    </source>
</evidence>
<name>A0AAX2RK97_BURCE</name>
<dbReference type="AlphaFoldDB" id="A0AAX2RK97"/>
<dbReference type="Proteomes" id="UP000298234">
    <property type="component" value="Unassembled WGS sequence"/>
</dbReference>
<evidence type="ECO:0000313" key="2">
    <source>
        <dbReference type="Proteomes" id="UP000298234"/>
    </source>
</evidence>
<dbReference type="EMBL" id="SNSQ01000035">
    <property type="protein sequence ID" value="TEU41615.1"/>
    <property type="molecule type" value="Genomic_DNA"/>
</dbReference>
<organism evidence="1 2">
    <name type="scientific">Burkholderia cepacia</name>
    <name type="common">Pseudomonas cepacia</name>
    <dbReference type="NCBI Taxonomy" id="292"/>
    <lineage>
        <taxon>Bacteria</taxon>
        <taxon>Pseudomonadati</taxon>
        <taxon>Pseudomonadota</taxon>
        <taxon>Betaproteobacteria</taxon>
        <taxon>Burkholderiales</taxon>
        <taxon>Burkholderiaceae</taxon>
        <taxon>Burkholderia</taxon>
        <taxon>Burkholderia cepacia complex</taxon>
    </lineage>
</organism>
<dbReference type="RefSeq" id="WP_134256831.1">
    <property type="nucleotide sequence ID" value="NZ_SNSG01000032.1"/>
</dbReference>
<protein>
    <submittedName>
        <fullName evidence="1">Uncharacterized protein</fullName>
    </submittedName>
</protein>
<proteinExistence type="predicted"/>
<gene>
    <name evidence="1" type="ORF">E3D37_26740</name>
</gene>
<sequence length="112" mass="11833">MTSPIDSAINAAVRCVKCGALGVGTCSCGRLFDAERRGEVVAGELVEALLADGESREQAAAFAKRFVARLAGDIDDMDSEMRLAYAVALMRCLHEIFNEDSTQDASSTGTGK</sequence>